<gene>
    <name evidence="1" type="ORF">NHG85_05065</name>
</gene>
<name>A0A9X2FPJ9_9RHOB</name>
<keyword evidence="2" id="KW-1185">Reference proteome</keyword>
<evidence type="ECO:0000313" key="2">
    <source>
        <dbReference type="Proteomes" id="UP001139477"/>
    </source>
</evidence>
<dbReference type="EMBL" id="JAMYXC010000066">
    <property type="protein sequence ID" value="MCP1167900.1"/>
    <property type="molecule type" value="Genomic_DNA"/>
</dbReference>
<dbReference type="AlphaFoldDB" id="A0A9X2FPJ9"/>
<dbReference type="InterPro" id="IPR008767">
    <property type="entry name" value="Phage_SPP1_head-tail_adaptor"/>
</dbReference>
<dbReference type="Gene3D" id="2.40.10.270">
    <property type="entry name" value="Bacteriophage SPP1 head-tail adaptor protein"/>
    <property type="match status" value="1"/>
</dbReference>
<proteinExistence type="predicted"/>
<protein>
    <submittedName>
        <fullName evidence="1">Head-tail adaptor protein</fullName>
    </submittedName>
</protein>
<evidence type="ECO:0000313" key="1">
    <source>
        <dbReference type="EMBL" id="MCP1167900.1"/>
    </source>
</evidence>
<dbReference type="RefSeq" id="WP_253330421.1">
    <property type="nucleotide sequence ID" value="NZ_JAMYXC010000066.1"/>
</dbReference>
<dbReference type="Proteomes" id="UP001139477">
    <property type="component" value="Unassembled WGS sequence"/>
</dbReference>
<organism evidence="1 2">
    <name type="scientific">Limimaricola litoreus</name>
    <dbReference type="NCBI Taxonomy" id="2955316"/>
    <lineage>
        <taxon>Bacteria</taxon>
        <taxon>Pseudomonadati</taxon>
        <taxon>Pseudomonadota</taxon>
        <taxon>Alphaproteobacteria</taxon>
        <taxon>Rhodobacterales</taxon>
        <taxon>Paracoccaceae</taxon>
        <taxon>Limimaricola</taxon>
    </lineage>
</organism>
<sequence>MRPVRLNRALLLEAPLRAPDGAGGFARGWLARGTLWARVEARSGRDLDGLGAALSRVLLRITIRAAPPGSSMRPAPEQRFREGGRIYAIRAVRELDRDGKYLVCEAEEEVAR</sequence>
<reference evidence="1" key="1">
    <citation type="submission" date="2022-06" db="EMBL/GenBank/DDBJ databases">
        <title>Limimaricola sediminis sp. nov., isolated from an intertidal sediment.</title>
        <authorList>
            <person name="Shao X."/>
        </authorList>
    </citation>
    <scope>NUCLEOTIDE SEQUENCE</scope>
    <source>
        <strain evidence="1">ASW11-118</strain>
    </source>
</reference>
<comment type="caution">
    <text evidence="1">The sequence shown here is derived from an EMBL/GenBank/DDBJ whole genome shotgun (WGS) entry which is preliminary data.</text>
</comment>
<accession>A0A9X2FPJ9</accession>
<dbReference type="InterPro" id="IPR038666">
    <property type="entry name" value="SSP1_head-tail_sf"/>
</dbReference>
<dbReference type="Pfam" id="PF05521">
    <property type="entry name" value="Phage_HCP"/>
    <property type="match status" value="1"/>
</dbReference>